<name>A0A5N6KJM0_MONLA</name>
<gene>
    <name evidence="1" type="ORF">EYC80_005159</name>
</gene>
<dbReference type="AlphaFoldDB" id="A0A5N6KJM0"/>
<evidence type="ECO:0000313" key="2">
    <source>
        <dbReference type="Proteomes" id="UP000326757"/>
    </source>
</evidence>
<keyword evidence="2" id="KW-1185">Reference proteome</keyword>
<sequence>MLYFFSVGSLGDVHTNMGRVYAKVPTKENRSIFILNNQSAAPILDISIYISIKCCYLSRPLLNPICI</sequence>
<protein>
    <submittedName>
        <fullName evidence="1">Uncharacterized protein</fullName>
    </submittedName>
</protein>
<comment type="caution">
    <text evidence="1">The sequence shown here is derived from an EMBL/GenBank/DDBJ whole genome shotgun (WGS) entry which is preliminary data.</text>
</comment>
<dbReference type="EMBL" id="VIGI01000002">
    <property type="protein sequence ID" value="KAB8303781.1"/>
    <property type="molecule type" value="Genomic_DNA"/>
</dbReference>
<organism evidence="1 2">
    <name type="scientific">Monilinia laxa</name>
    <name type="common">Brown rot fungus</name>
    <name type="synonym">Sclerotinia laxa</name>
    <dbReference type="NCBI Taxonomy" id="61186"/>
    <lineage>
        <taxon>Eukaryota</taxon>
        <taxon>Fungi</taxon>
        <taxon>Dikarya</taxon>
        <taxon>Ascomycota</taxon>
        <taxon>Pezizomycotina</taxon>
        <taxon>Leotiomycetes</taxon>
        <taxon>Helotiales</taxon>
        <taxon>Sclerotiniaceae</taxon>
        <taxon>Monilinia</taxon>
    </lineage>
</organism>
<proteinExistence type="predicted"/>
<evidence type="ECO:0000313" key="1">
    <source>
        <dbReference type="EMBL" id="KAB8303781.1"/>
    </source>
</evidence>
<dbReference type="Proteomes" id="UP000326757">
    <property type="component" value="Unassembled WGS sequence"/>
</dbReference>
<reference evidence="1 2" key="1">
    <citation type="submission" date="2019-06" db="EMBL/GenBank/DDBJ databases">
        <title>Genome Sequence of the Brown Rot Fungal Pathogen Monilinia laxa.</title>
        <authorList>
            <person name="De Miccolis Angelini R.M."/>
            <person name="Landi L."/>
            <person name="Abate D."/>
            <person name="Pollastro S."/>
            <person name="Romanazzi G."/>
            <person name="Faretra F."/>
        </authorList>
    </citation>
    <scope>NUCLEOTIDE SEQUENCE [LARGE SCALE GENOMIC DNA]</scope>
    <source>
        <strain evidence="1 2">Mlax316</strain>
    </source>
</reference>
<accession>A0A5N6KJM0</accession>